<organism evidence="1">
    <name type="scientific">uncultured spirochete</name>
    <dbReference type="NCBI Taxonomy" id="156406"/>
    <lineage>
        <taxon>Bacteria</taxon>
        <taxon>Pseudomonadati</taxon>
        <taxon>Spirochaetota</taxon>
        <taxon>Spirochaetia</taxon>
        <taxon>Spirochaetales</taxon>
        <taxon>environmental samples</taxon>
    </lineage>
</organism>
<accession>A0A3P3XLH2</accession>
<name>A0A3P3XLH2_9SPIR</name>
<protein>
    <recommendedName>
        <fullName evidence="2">Lipoprotein</fullName>
    </recommendedName>
</protein>
<dbReference type="PROSITE" id="PS51257">
    <property type="entry name" value="PROKAR_LIPOPROTEIN"/>
    <property type="match status" value="1"/>
</dbReference>
<reference evidence="1" key="1">
    <citation type="submission" date="2017-02" db="EMBL/GenBank/DDBJ databases">
        <authorList>
            <person name="Regsiter A."/>
            <person name="William W."/>
        </authorList>
    </citation>
    <scope>NUCLEOTIDE SEQUENCE</scope>
    <source>
        <strain evidence="1">Bib</strain>
    </source>
</reference>
<sequence>MKKLTVIGIVVALVFGGCTLFPTVTFDDAKGEWDFPDTTFNNSTITSIHLSVMGENQAACRIDLSWNNFNNFYYGDGTMNGNVFTGEYNVGGNSSDTTTYSITVTFSLSGSTLKAVFNGQGPLNGLILEHGVKAAT</sequence>
<evidence type="ECO:0008006" key="2">
    <source>
        <dbReference type="Google" id="ProtNLM"/>
    </source>
</evidence>
<dbReference type="EMBL" id="FWDM01000037">
    <property type="protein sequence ID" value="SLM15561.1"/>
    <property type="molecule type" value="Genomic_DNA"/>
</dbReference>
<evidence type="ECO:0000313" key="1">
    <source>
        <dbReference type="EMBL" id="SLM15561.1"/>
    </source>
</evidence>
<gene>
    <name evidence="1" type="ORF">SPIROBIBN47_50057</name>
</gene>
<proteinExistence type="predicted"/>
<dbReference type="AlphaFoldDB" id="A0A3P3XLH2"/>